<evidence type="ECO:0000313" key="2">
    <source>
        <dbReference type="Proteomes" id="UP000559404"/>
    </source>
</evidence>
<protein>
    <submittedName>
        <fullName evidence="1">Uncharacterized protein</fullName>
    </submittedName>
</protein>
<proteinExistence type="predicted"/>
<reference evidence="1 2" key="1">
    <citation type="submission" date="2020-07" db="EMBL/GenBank/DDBJ databases">
        <authorList>
            <person name="Li M."/>
        </authorList>
    </citation>
    <scope>NUCLEOTIDE SEQUENCE [LARGE SCALE GENOMIC DNA]</scope>
    <source>
        <strain evidence="1 2">DSM 23284</strain>
    </source>
</reference>
<dbReference type="EMBL" id="JACEON010000012">
    <property type="protein sequence ID" value="MBA4612648.1"/>
    <property type="molecule type" value="Genomic_DNA"/>
</dbReference>
<gene>
    <name evidence="1" type="ORF">H1W37_13355</name>
</gene>
<organism evidence="1 2">
    <name type="scientific">Stappia taiwanensis</name>
    <dbReference type="NCBI Taxonomy" id="992267"/>
    <lineage>
        <taxon>Bacteria</taxon>
        <taxon>Pseudomonadati</taxon>
        <taxon>Pseudomonadota</taxon>
        <taxon>Alphaproteobacteria</taxon>
        <taxon>Hyphomicrobiales</taxon>
        <taxon>Stappiaceae</taxon>
        <taxon>Stappia</taxon>
    </lineage>
</organism>
<evidence type="ECO:0000313" key="1">
    <source>
        <dbReference type="EMBL" id="MBA4612648.1"/>
    </source>
</evidence>
<sequence>MTADTTDQAPHRGVTFQDREVLLDGGAFHGCVFIRCHMVYEGGVPPVLSGCHFEGCRWGFAGAAANTLLMLGALRQGGFEGVVDTTLAAIRDGSVLNSPAAEAVASTMNASSSATRRGGIDLGFGTFPIPRILRRR</sequence>
<comment type="caution">
    <text evidence="1">The sequence shown here is derived from an EMBL/GenBank/DDBJ whole genome shotgun (WGS) entry which is preliminary data.</text>
</comment>
<name>A0A838XVK7_9HYPH</name>
<reference evidence="1 2" key="2">
    <citation type="submission" date="2020-08" db="EMBL/GenBank/DDBJ databases">
        <title>Stappia taiwanensis sp. nov., isolated from a coastal thermal spring.</title>
        <authorList>
            <person name="Kampfer P."/>
        </authorList>
    </citation>
    <scope>NUCLEOTIDE SEQUENCE [LARGE SCALE GENOMIC DNA]</scope>
    <source>
        <strain evidence="1 2">DSM 23284</strain>
    </source>
</reference>
<keyword evidence="2" id="KW-1185">Reference proteome</keyword>
<dbReference type="AlphaFoldDB" id="A0A838XVK7"/>
<dbReference type="RefSeq" id="WP_181760836.1">
    <property type="nucleotide sequence ID" value="NZ_BMCR01000003.1"/>
</dbReference>
<dbReference type="Proteomes" id="UP000559404">
    <property type="component" value="Unassembled WGS sequence"/>
</dbReference>
<accession>A0A838XVK7</accession>